<dbReference type="AlphaFoldDB" id="A0A514BNE8"/>
<dbReference type="SUPFAM" id="SSF53613">
    <property type="entry name" value="Ribokinase-like"/>
    <property type="match status" value="1"/>
</dbReference>
<feature type="domain" description="Carbohydrate kinase PfkB" evidence="4">
    <location>
        <begin position="5"/>
        <end position="315"/>
    </location>
</feature>
<reference evidence="5 6" key="1">
    <citation type="submission" date="2019-06" db="EMBL/GenBank/DDBJ databases">
        <title>Lysobacter alkalisoli sp. nov. isolated from saline-alkali soil.</title>
        <authorList>
            <person name="Sun J.-Q."/>
            <person name="Xu L."/>
        </authorList>
    </citation>
    <scope>NUCLEOTIDE SEQUENCE [LARGE SCALE GENOMIC DNA]</scope>
    <source>
        <strain evidence="5 6">SJ-36</strain>
    </source>
</reference>
<gene>
    <name evidence="5" type="ORF">FKV23_01385</name>
</gene>
<sequence>MSQSTIICYGELLLRLSAPGRGLLLQTPSLDVHVGGAEANVAVSLARFGHRVGAVGTVADNALGESAIGELRRHGVDTRFMRSRPGRMGLYFIQAGALQRPSRVLYDRADSAFTRHTDYDWKTCLEGAGWLHLSGVTPALGLACADSAIAAAEAARAAGAEVSFDGNFRSLLWRAWDADPPAILRRLMGTASVLFADHRDMAVVLGAECDADSIEDKVVQAATQAFKAFPHVRYMACTQRRQVDVDYHVLSAMLVERDGSVHTTPSCTLAHVVDRIGGGDAFAAGVLHGLVTGMAAGDALRFGFGAACLKHSVPGDFNLVGVEDVEAFLSEDGFHVRR</sequence>
<protein>
    <submittedName>
        <fullName evidence="5">Sugar kinase</fullName>
    </submittedName>
</protein>
<dbReference type="Proteomes" id="UP000317199">
    <property type="component" value="Chromosome"/>
</dbReference>
<dbReference type="Pfam" id="PF00294">
    <property type="entry name" value="PfkB"/>
    <property type="match status" value="1"/>
</dbReference>
<dbReference type="Gene3D" id="3.40.1190.20">
    <property type="match status" value="1"/>
</dbReference>
<keyword evidence="2" id="KW-0808">Transferase</keyword>
<dbReference type="InterPro" id="IPR052700">
    <property type="entry name" value="Carb_kinase_PfkB-like"/>
</dbReference>
<dbReference type="GO" id="GO:0016301">
    <property type="term" value="F:kinase activity"/>
    <property type="evidence" value="ECO:0007669"/>
    <property type="project" value="UniProtKB-KW"/>
</dbReference>
<name>A0A514BNE8_9GAMM</name>
<evidence type="ECO:0000256" key="3">
    <source>
        <dbReference type="ARBA" id="ARBA00022777"/>
    </source>
</evidence>
<dbReference type="KEGG" id="lyj:FKV23_01385"/>
<evidence type="ECO:0000259" key="4">
    <source>
        <dbReference type="Pfam" id="PF00294"/>
    </source>
</evidence>
<dbReference type="PANTHER" id="PTHR43320:SF2">
    <property type="entry name" value="2-DEHYDRO-3-DEOXYGLUCONOKINASE_2-DEHYDRO-3-DEOXYGALACTONOKINASE"/>
    <property type="match status" value="1"/>
</dbReference>
<organism evidence="5 6">
    <name type="scientific">Marilutibacter alkalisoli</name>
    <dbReference type="NCBI Taxonomy" id="2591633"/>
    <lineage>
        <taxon>Bacteria</taxon>
        <taxon>Pseudomonadati</taxon>
        <taxon>Pseudomonadota</taxon>
        <taxon>Gammaproteobacteria</taxon>
        <taxon>Lysobacterales</taxon>
        <taxon>Lysobacteraceae</taxon>
        <taxon>Marilutibacter</taxon>
    </lineage>
</organism>
<comment type="similarity">
    <text evidence="1">Belongs to the carbohydrate kinase PfkB family.</text>
</comment>
<dbReference type="InterPro" id="IPR011611">
    <property type="entry name" value="PfkB_dom"/>
</dbReference>
<keyword evidence="6" id="KW-1185">Reference proteome</keyword>
<dbReference type="EMBL" id="CP041242">
    <property type="protein sequence ID" value="QDH68902.1"/>
    <property type="molecule type" value="Genomic_DNA"/>
</dbReference>
<dbReference type="PANTHER" id="PTHR43320">
    <property type="entry name" value="SUGAR KINASE"/>
    <property type="match status" value="1"/>
</dbReference>
<dbReference type="OrthoDB" id="9795789at2"/>
<proteinExistence type="inferred from homology"/>
<keyword evidence="3 5" id="KW-0418">Kinase</keyword>
<dbReference type="CDD" id="cd01166">
    <property type="entry name" value="KdgK"/>
    <property type="match status" value="1"/>
</dbReference>
<dbReference type="RefSeq" id="WP_141622244.1">
    <property type="nucleotide sequence ID" value="NZ_CP041242.1"/>
</dbReference>
<evidence type="ECO:0000313" key="6">
    <source>
        <dbReference type="Proteomes" id="UP000317199"/>
    </source>
</evidence>
<accession>A0A514BNE8</accession>
<dbReference type="InterPro" id="IPR029056">
    <property type="entry name" value="Ribokinase-like"/>
</dbReference>
<evidence type="ECO:0000313" key="5">
    <source>
        <dbReference type="EMBL" id="QDH68902.1"/>
    </source>
</evidence>
<evidence type="ECO:0000256" key="2">
    <source>
        <dbReference type="ARBA" id="ARBA00022679"/>
    </source>
</evidence>
<evidence type="ECO:0000256" key="1">
    <source>
        <dbReference type="ARBA" id="ARBA00010688"/>
    </source>
</evidence>